<dbReference type="AlphaFoldDB" id="A0A6A6KUG3"/>
<dbReference type="CDD" id="cd02176">
    <property type="entry name" value="GH16_XET"/>
    <property type="match status" value="1"/>
</dbReference>
<keyword evidence="8" id="KW-0378">Hydrolase</keyword>
<reference evidence="13 14" key="1">
    <citation type="journal article" date="2020" name="Mol. Plant">
        <title>The Chromosome-Based Rubber Tree Genome Provides New Insights into Spurge Genome Evolution and Rubber Biosynthesis.</title>
        <authorList>
            <person name="Liu J."/>
            <person name="Shi C."/>
            <person name="Shi C.C."/>
            <person name="Li W."/>
            <person name="Zhang Q.J."/>
            <person name="Zhang Y."/>
            <person name="Li K."/>
            <person name="Lu H.F."/>
            <person name="Shi C."/>
            <person name="Zhu S.T."/>
            <person name="Xiao Z.Y."/>
            <person name="Nan H."/>
            <person name="Yue Y."/>
            <person name="Zhu X.G."/>
            <person name="Wu Y."/>
            <person name="Hong X.N."/>
            <person name="Fan G.Y."/>
            <person name="Tong Y."/>
            <person name="Zhang D."/>
            <person name="Mao C.L."/>
            <person name="Liu Y.L."/>
            <person name="Hao S.J."/>
            <person name="Liu W.Q."/>
            <person name="Lv M.Q."/>
            <person name="Zhang H.B."/>
            <person name="Liu Y."/>
            <person name="Hu-Tang G.R."/>
            <person name="Wang J.P."/>
            <person name="Wang J.H."/>
            <person name="Sun Y.H."/>
            <person name="Ni S.B."/>
            <person name="Chen W.B."/>
            <person name="Zhang X.C."/>
            <person name="Jiao Y.N."/>
            <person name="Eichler E.E."/>
            <person name="Li G.H."/>
            <person name="Liu X."/>
            <person name="Gao L.Z."/>
        </authorList>
    </citation>
    <scope>NUCLEOTIDE SEQUENCE [LARGE SCALE GENOMIC DNA]</scope>
    <source>
        <strain evidence="14">cv. GT1</strain>
        <tissue evidence="13">Leaf</tissue>
    </source>
</reference>
<evidence type="ECO:0000256" key="8">
    <source>
        <dbReference type="ARBA" id="ARBA00022801"/>
    </source>
</evidence>
<dbReference type="Proteomes" id="UP000467840">
    <property type="component" value="Chromosome 13"/>
</dbReference>
<protein>
    <recommendedName>
        <fullName evidence="3">xyloglucan:xyloglucosyl transferase</fullName>
        <ecNumber evidence="3">2.4.1.207</ecNumber>
    </recommendedName>
</protein>
<evidence type="ECO:0000313" key="14">
    <source>
        <dbReference type="Proteomes" id="UP000467840"/>
    </source>
</evidence>
<evidence type="ECO:0000256" key="1">
    <source>
        <dbReference type="ARBA" id="ARBA00004191"/>
    </source>
</evidence>
<evidence type="ECO:0000256" key="10">
    <source>
        <dbReference type="ARBA" id="ARBA00023295"/>
    </source>
</evidence>
<dbReference type="EMBL" id="JAAGAX010000014">
    <property type="protein sequence ID" value="KAF2292621.1"/>
    <property type="molecule type" value="Genomic_DNA"/>
</dbReference>
<evidence type="ECO:0000256" key="6">
    <source>
        <dbReference type="ARBA" id="ARBA00022525"/>
    </source>
</evidence>
<proteinExistence type="predicted"/>
<keyword evidence="5" id="KW-0052">Apoplast</keyword>
<dbReference type="PANTHER" id="PTHR31062">
    <property type="entry name" value="XYLOGLUCAN ENDOTRANSGLUCOSYLASE/HYDROLASE PROTEIN 8-RELATED"/>
    <property type="match status" value="1"/>
</dbReference>
<evidence type="ECO:0000259" key="12">
    <source>
        <dbReference type="PROSITE" id="PS51762"/>
    </source>
</evidence>
<gene>
    <name evidence="13" type="ORF">GH714_026081</name>
</gene>
<comment type="caution">
    <text evidence="13">The sequence shown here is derived from an EMBL/GenBank/DDBJ whole genome shotgun (WGS) entry which is preliminary data.</text>
</comment>
<dbReference type="InterPro" id="IPR016455">
    <property type="entry name" value="XTH"/>
</dbReference>
<name>A0A6A6KUG3_HEVBR</name>
<comment type="subcellular location">
    <subcellularLocation>
        <location evidence="1">Secreted</location>
        <location evidence="1">Cell wall</location>
    </subcellularLocation>
    <subcellularLocation>
        <location evidence="2">Secreted</location>
        <location evidence="2">Extracellular space</location>
        <location evidence="2">Apoplast</location>
    </subcellularLocation>
</comment>
<dbReference type="GO" id="GO:0016762">
    <property type="term" value="F:xyloglucan:xyloglucosyl transferase activity"/>
    <property type="evidence" value="ECO:0007669"/>
    <property type="project" value="UniProtKB-EC"/>
</dbReference>
<dbReference type="GO" id="GO:0048046">
    <property type="term" value="C:apoplast"/>
    <property type="evidence" value="ECO:0007669"/>
    <property type="project" value="UniProtKB-SubCell"/>
</dbReference>
<keyword evidence="9" id="KW-1015">Disulfide bond</keyword>
<keyword evidence="4" id="KW-0134">Cell wall</keyword>
<dbReference type="SUPFAM" id="SSF49899">
    <property type="entry name" value="Concanavalin A-like lectins/glucanases"/>
    <property type="match status" value="1"/>
</dbReference>
<dbReference type="InterPro" id="IPR013320">
    <property type="entry name" value="ConA-like_dom_sf"/>
</dbReference>
<dbReference type="InterPro" id="IPR000757">
    <property type="entry name" value="Beta-glucanase-like"/>
</dbReference>
<evidence type="ECO:0000256" key="3">
    <source>
        <dbReference type="ARBA" id="ARBA00012152"/>
    </source>
</evidence>
<keyword evidence="7" id="KW-0808">Transferase</keyword>
<sequence length="597" mass="68750">MYGVSTLNELQTDTSLALEVKSLRKWEFNGIDQALSCISLWFSSTPTEAQTLWSSLIFLYYKVSSPSSLGISVASKDLLFNVSQAELFSEDAFFDVRECPIETNDKFCMDNQVGEPMIGKRKENLWEDSSFEPMEYKHTFLLFGFNDKNLPFQLNQIITSDLKLLTLLEAGLPSWVIFLQSYPFFKSISSLDAPFIENPLCGTFISSLFNIIWGLLLIPSQGCLHLAKHVSSILLNIYEVLARAFMVFTNRKGLLLRFVQVKPSSSDMSFWHSVWNELFSKVFRSLKNIICVLVTFLTSCNRHRLSIHNYFKAALQQRYDLFRLAHLQCSCRSVPQLESHHKSVWMGSFFLRLVPFGTPIFKWKINHFNGSGFASKLNFGSGFFHLRMKLPGKDSAGVVTAFYLTSNGNNHDELDFEFLGNKEGKPNTLQTNVFSNGIGNREQRIYLWFDPAVDFHNYQVLWNEHQIVFFVDETPIRVFKNKTNVGVSYPSKPMQIEASLWDGDGWATDGGKTKTNWSYAPFKANFQGFDISGCSIPHNSNNILPCYSPKYRWNLEKYWKLNSIQQRAYENVRNKYLTYDYCFDKPRFAIPPSECPQ</sequence>
<accession>A0A6A6KUG3</accession>
<dbReference type="Gene3D" id="2.60.120.200">
    <property type="match status" value="1"/>
</dbReference>
<dbReference type="PROSITE" id="PS51762">
    <property type="entry name" value="GH16_2"/>
    <property type="match status" value="1"/>
</dbReference>
<dbReference type="Pfam" id="PF00722">
    <property type="entry name" value="Glyco_hydro_16"/>
    <property type="match status" value="1"/>
</dbReference>
<evidence type="ECO:0000256" key="9">
    <source>
        <dbReference type="ARBA" id="ARBA00023157"/>
    </source>
</evidence>
<evidence type="ECO:0000256" key="2">
    <source>
        <dbReference type="ARBA" id="ARBA00004271"/>
    </source>
</evidence>
<dbReference type="Pfam" id="PF06955">
    <property type="entry name" value="XET_C"/>
    <property type="match status" value="1"/>
</dbReference>
<dbReference type="InterPro" id="IPR044791">
    <property type="entry name" value="Beta-glucanase/XTH"/>
</dbReference>
<organism evidence="13 14">
    <name type="scientific">Hevea brasiliensis</name>
    <name type="common">Para rubber tree</name>
    <name type="synonym">Siphonia brasiliensis</name>
    <dbReference type="NCBI Taxonomy" id="3981"/>
    <lineage>
        <taxon>Eukaryota</taxon>
        <taxon>Viridiplantae</taxon>
        <taxon>Streptophyta</taxon>
        <taxon>Embryophyta</taxon>
        <taxon>Tracheophyta</taxon>
        <taxon>Spermatophyta</taxon>
        <taxon>Magnoliopsida</taxon>
        <taxon>eudicotyledons</taxon>
        <taxon>Gunneridae</taxon>
        <taxon>Pentapetalae</taxon>
        <taxon>rosids</taxon>
        <taxon>fabids</taxon>
        <taxon>Malpighiales</taxon>
        <taxon>Euphorbiaceae</taxon>
        <taxon>Crotonoideae</taxon>
        <taxon>Micrandreae</taxon>
        <taxon>Hevea</taxon>
    </lineage>
</organism>
<dbReference type="GO" id="GO:0010411">
    <property type="term" value="P:xyloglucan metabolic process"/>
    <property type="evidence" value="ECO:0007669"/>
    <property type="project" value="InterPro"/>
</dbReference>
<keyword evidence="10" id="KW-0326">Glycosidase</keyword>
<dbReference type="EC" id="2.4.1.207" evidence="3"/>
<dbReference type="InterPro" id="IPR010713">
    <property type="entry name" value="XET_C"/>
</dbReference>
<evidence type="ECO:0000256" key="5">
    <source>
        <dbReference type="ARBA" id="ARBA00022523"/>
    </source>
</evidence>
<comment type="catalytic activity">
    <reaction evidence="11">
        <text>breaks a beta-(1-&gt;4) bond in the backbone of a xyloglucan and transfers the xyloglucanyl segment on to O-4 of the non-reducing terminal glucose residue of an acceptor, which can be a xyloglucan or an oligosaccharide of xyloglucan.</text>
        <dbReference type="EC" id="2.4.1.207"/>
    </reaction>
</comment>
<evidence type="ECO:0000256" key="11">
    <source>
        <dbReference type="ARBA" id="ARBA00034022"/>
    </source>
</evidence>
<evidence type="ECO:0000313" key="13">
    <source>
        <dbReference type="EMBL" id="KAF2292621.1"/>
    </source>
</evidence>
<keyword evidence="6" id="KW-0964">Secreted</keyword>
<dbReference type="GO" id="GO:0004553">
    <property type="term" value="F:hydrolase activity, hydrolyzing O-glycosyl compounds"/>
    <property type="evidence" value="ECO:0007669"/>
    <property type="project" value="InterPro"/>
</dbReference>
<evidence type="ECO:0000256" key="4">
    <source>
        <dbReference type="ARBA" id="ARBA00022512"/>
    </source>
</evidence>
<evidence type="ECO:0000256" key="7">
    <source>
        <dbReference type="ARBA" id="ARBA00022679"/>
    </source>
</evidence>
<dbReference type="GO" id="GO:0042546">
    <property type="term" value="P:cell wall biogenesis"/>
    <property type="evidence" value="ECO:0007669"/>
    <property type="project" value="InterPro"/>
</dbReference>
<feature type="domain" description="GH16" evidence="12">
    <location>
        <begin position="211"/>
        <end position="526"/>
    </location>
</feature>
<keyword evidence="14" id="KW-1185">Reference proteome</keyword>